<accession>A0A974DE28</accession>
<evidence type="ECO:0000256" key="3">
    <source>
        <dbReference type="ARBA" id="ARBA00023125"/>
    </source>
</evidence>
<keyword evidence="3" id="KW-0238">DNA-binding</keyword>
<gene>
    <name evidence="7" type="ORF">XELAEV_18018344mg</name>
</gene>
<keyword evidence="4" id="KW-0804">Transcription</keyword>
<evidence type="ECO:0000256" key="2">
    <source>
        <dbReference type="ARBA" id="ARBA00023015"/>
    </source>
</evidence>
<dbReference type="GO" id="GO:0000981">
    <property type="term" value="F:DNA-binding transcription factor activity, RNA polymerase II-specific"/>
    <property type="evidence" value="ECO:0007669"/>
    <property type="project" value="TreeGrafter"/>
</dbReference>
<evidence type="ECO:0000256" key="5">
    <source>
        <dbReference type="ARBA" id="ARBA00023242"/>
    </source>
</evidence>
<dbReference type="SUPFAM" id="SSF47459">
    <property type="entry name" value="HLH, helix-loop-helix DNA-binding domain"/>
    <property type="match status" value="1"/>
</dbReference>
<dbReference type="Pfam" id="PF00010">
    <property type="entry name" value="HLH"/>
    <property type="match status" value="1"/>
</dbReference>
<dbReference type="InterPro" id="IPR011598">
    <property type="entry name" value="bHLH_dom"/>
</dbReference>
<feature type="domain" description="BHLH" evidence="6">
    <location>
        <begin position="95"/>
        <end position="149"/>
    </location>
</feature>
<reference evidence="8" key="1">
    <citation type="journal article" date="2016" name="Nature">
        <title>Genome evolution in the allotetraploid frog Xenopus laevis.</title>
        <authorList>
            <person name="Session A.M."/>
            <person name="Uno Y."/>
            <person name="Kwon T."/>
            <person name="Chapman J.A."/>
            <person name="Toyoda A."/>
            <person name="Takahashi S."/>
            <person name="Fukui A."/>
            <person name="Hikosaka A."/>
            <person name="Suzuki A."/>
            <person name="Kondo M."/>
            <person name="van Heeringen S.J."/>
            <person name="Quigley I."/>
            <person name="Heinz S."/>
            <person name="Ogino H."/>
            <person name="Ochi H."/>
            <person name="Hellsten U."/>
            <person name="Lyons J.B."/>
            <person name="Simakov O."/>
            <person name="Putnam N."/>
            <person name="Stites J."/>
            <person name="Kuroki Y."/>
            <person name="Tanaka T."/>
            <person name="Michiue T."/>
            <person name="Watanabe M."/>
            <person name="Bogdanovic O."/>
            <person name="Lister R."/>
            <person name="Georgiou G."/>
            <person name="Paranjpe S.S."/>
            <person name="van Kruijsbergen I."/>
            <person name="Shu S."/>
            <person name="Carlson J."/>
            <person name="Kinoshita T."/>
            <person name="Ohta Y."/>
            <person name="Mawaribuchi S."/>
            <person name="Jenkins J."/>
            <person name="Grimwood J."/>
            <person name="Schmutz J."/>
            <person name="Mitros T."/>
            <person name="Mozaffari S.V."/>
            <person name="Suzuki Y."/>
            <person name="Haramoto Y."/>
            <person name="Yamamoto T.S."/>
            <person name="Takagi C."/>
            <person name="Heald R."/>
            <person name="Miller K."/>
            <person name="Haudenschild C."/>
            <person name="Kitzman J."/>
            <person name="Nakayama T."/>
            <person name="Izutsu Y."/>
            <person name="Robert J."/>
            <person name="Fortriede J."/>
            <person name="Burns K."/>
            <person name="Lotay V."/>
            <person name="Karimi K."/>
            <person name="Yasuoka Y."/>
            <person name="Dichmann D.S."/>
            <person name="Flajnik M.F."/>
            <person name="Houston D.W."/>
            <person name="Shendure J."/>
            <person name="DuPasquier L."/>
            <person name="Vize P.D."/>
            <person name="Zorn A.M."/>
            <person name="Ito M."/>
            <person name="Marcotte E.M."/>
            <person name="Wallingford J.B."/>
            <person name="Ito Y."/>
            <person name="Asashima M."/>
            <person name="Ueno N."/>
            <person name="Matsuda Y."/>
            <person name="Veenstra G.J."/>
            <person name="Fujiyama A."/>
            <person name="Harland R.M."/>
            <person name="Taira M."/>
            <person name="Rokhsar D.S."/>
        </authorList>
    </citation>
    <scope>NUCLEOTIDE SEQUENCE [LARGE SCALE GENOMIC DNA]</scope>
    <source>
        <strain evidence="8">J</strain>
    </source>
</reference>
<keyword evidence="5" id="KW-0539">Nucleus</keyword>
<evidence type="ECO:0000256" key="1">
    <source>
        <dbReference type="ARBA" id="ARBA00022473"/>
    </source>
</evidence>
<dbReference type="Proteomes" id="UP000694892">
    <property type="component" value="Chromosome 3L"/>
</dbReference>
<dbReference type="GO" id="GO:0046983">
    <property type="term" value="F:protein dimerization activity"/>
    <property type="evidence" value="ECO:0007669"/>
    <property type="project" value="InterPro"/>
</dbReference>
<dbReference type="AlphaFoldDB" id="A0A974DE28"/>
<dbReference type="InterPro" id="IPR036638">
    <property type="entry name" value="HLH_DNA-bd_sf"/>
</dbReference>
<proteinExistence type="predicted"/>
<dbReference type="GO" id="GO:0032525">
    <property type="term" value="P:somite rostral/caudal axis specification"/>
    <property type="evidence" value="ECO:0007669"/>
    <property type="project" value="TreeGrafter"/>
</dbReference>
<evidence type="ECO:0000259" key="6">
    <source>
        <dbReference type="PROSITE" id="PS50888"/>
    </source>
</evidence>
<dbReference type="Gene3D" id="4.10.280.10">
    <property type="entry name" value="Helix-loop-helix DNA-binding domain"/>
    <property type="match status" value="1"/>
</dbReference>
<dbReference type="PANTHER" id="PTHR20937:SF19">
    <property type="entry name" value="MESODERM POSTERIOR HOMOLOG A"/>
    <property type="match status" value="1"/>
</dbReference>
<organism evidence="7 8">
    <name type="scientific">Xenopus laevis</name>
    <name type="common">African clawed frog</name>
    <dbReference type="NCBI Taxonomy" id="8355"/>
    <lineage>
        <taxon>Eukaryota</taxon>
        <taxon>Metazoa</taxon>
        <taxon>Chordata</taxon>
        <taxon>Craniata</taxon>
        <taxon>Vertebrata</taxon>
        <taxon>Euteleostomi</taxon>
        <taxon>Amphibia</taxon>
        <taxon>Batrachia</taxon>
        <taxon>Anura</taxon>
        <taxon>Pipoidea</taxon>
        <taxon>Pipidae</taxon>
        <taxon>Xenopodinae</taxon>
        <taxon>Xenopus</taxon>
        <taxon>Xenopus</taxon>
    </lineage>
</organism>
<keyword evidence="2" id="KW-0805">Transcription regulation</keyword>
<dbReference type="GO" id="GO:0000978">
    <property type="term" value="F:RNA polymerase II cis-regulatory region sequence-specific DNA binding"/>
    <property type="evidence" value="ECO:0007669"/>
    <property type="project" value="TreeGrafter"/>
</dbReference>
<dbReference type="EMBL" id="CM004470">
    <property type="protein sequence ID" value="OCT89725.1"/>
    <property type="molecule type" value="Genomic_DNA"/>
</dbReference>
<dbReference type="InterPro" id="IPR040259">
    <property type="entry name" value="Mesogenin/MesP"/>
</dbReference>
<dbReference type="GO" id="GO:0005634">
    <property type="term" value="C:nucleus"/>
    <property type="evidence" value="ECO:0007669"/>
    <property type="project" value="TreeGrafter"/>
</dbReference>
<dbReference type="PANTHER" id="PTHR20937">
    <property type="entry name" value="IP14615P"/>
    <property type="match status" value="1"/>
</dbReference>
<dbReference type="PROSITE" id="PS50888">
    <property type="entry name" value="BHLH"/>
    <property type="match status" value="1"/>
</dbReference>
<name>A0A974DE28_XENLA</name>
<dbReference type="GO" id="GO:0001707">
    <property type="term" value="P:mesoderm formation"/>
    <property type="evidence" value="ECO:0007669"/>
    <property type="project" value="TreeGrafter"/>
</dbReference>
<sequence length="310" mass="35418">MDFSPTKLHLNQSLSPQDCNPLQQWGYPDSEGYCSLSPASSIDSSGFSPPYPSCAFANDAYSSIHTAFTQMEKLKSKPQNISTKKDHRNRKVYDRVRYSASEREKMRMRNVSSALQNLRRYLPPAVAPIGKTLTKIETLRLTIRYISHLSEVLGLDEKTLSKRREEEMRRSNMCHIGLCCCQDRRHNVCSEVRPNSSEPVNSPYFSSSPRLFPEQNIFEVQEQEFQQPARWATEGKASDLSDHMKSFSACALASEPVHSIETKDDFPLTSPISPDQGFCQNFIDDMWDELQEKALLTSFQPPETFQHLAY</sequence>
<keyword evidence="1" id="KW-0217">Developmental protein</keyword>
<evidence type="ECO:0000256" key="4">
    <source>
        <dbReference type="ARBA" id="ARBA00023163"/>
    </source>
</evidence>
<dbReference type="SMART" id="SM00353">
    <property type="entry name" value="HLH"/>
    <property type="match status" value="1"/>
</dbReference>
<protein>
    <recommendedName>
        <fullName evidence="6">BHLH domain-containing protein</fullName>
    </recommendedName>
</protein>
<dbReference type="GO" id="GO:0003007">
    <property type="term" value="P:heart morphogenesis"/>
    <property type="evidence" value="ECO:0007669"/>
    <property type="project" value="TreeGrafter"/>
</dbReference>
<evidence type="ECO:0000313" key="8">
    <source>
        <dbReference type="Proteomes" id="UP000694892"/>
    </source>
</evidence>
<evidence type="ECO:0000313" key="7">
    <source>
        <dbReference type="EMBL" id="OCT89725.1"/>
    </source>
</evidence>